<feature type="compositionally biased region" description="Low complexity" evidence="1">
    <location>
        <begin position="1874"/>
        <end position="1888"/>
    </location>
</feature>
<feature type="compositionally biased region" description="Basic residues" evidence="1">
    <location>
        <begin position="553"/>
        <end position="566"/>
    </location>
</feature>
<feature type="compositionally biased region" description="Basic and acidic residues" evidence="1">
    <location>
        <begin position="949"/>
        <end position="968"/>
    </location>
</feature>
<feature type="compositionally biased region" description="Acidic residues" evidence="1">
    <location>
        <begin position="2123"/>
        <end position="2134"/>
    </location>
</feature>
<feature type="compositionally biased region" description="Basic and acidic residues" evidence="1">
    <location>
        <begin position="792"/>
        <end position="804"/>
    </location>
</feature>
<feature type="compositionally biased region" description="Low complexity" evidence="1">
    <location>
        <begin position="324"/>
        <end position="348"/>
    </location>
</feature>
<feature type="compositionally biased region" description="Polar residues" evidence="1">
    <location>
        <begin position="782"/>
        <end position="791"/>
    </location>
</feature>
<feature type="non-terminal residue" evidence="2">
    <location>
        <position position="1"/>
    </location>
</feature>
<feature type="region of interest" description="Disordered" evidence="1">
    <location>
        <begin position="1265"/>
        <end position="1299"/>
    </location>
</feature>
<feature type="region of interest" description="Disordered" evidence="1">
    <location>
        <begin position="68"/>
        <end position="103"/>
    </location>
</feature>
<feature type="compositionally biased region" description="Pro residues" evidence="1">
    <location>
        <begin position="1278"/>
        <end position="1287"/>
    </location>
</feature>
<feature type="compositionally biased region" description="Basic and acidic residues" evidence="1">
    <location>
        <begin position="1155"/>
        <end position="1172"/>
    </location>
</feature>
<feature type="compositionally biased region" description="Polar residues" evidence="1">
    <location>
        <begin position="1789"/>
        <end position="1801"/>
    </location>
</feature>
<feature type="compositionally biased region" description="Pro residues" evidence="1">
    <location>
        <begin position="1127"/>
        <end position="1138"/>
    </location>
</feature>
<feature type="compositionally biased region" description="Polar residues" evidence="1">
    <location>
        <begin position="843"/>
        <end position="852"/>
    </location>
</feature>
<feature type="compositionally biased region" description="Basic and acidic residues" evidence="1">
    <location>
        <begin position="2309"/>
        <end position="2325"/>
    </location>
</feature>
<proteinExistence type="predicted"/>
<evidence type="ECO:0000256" key="1">
    <source>
        <dbReference type="SAM" id="MobiDB-lite"/>
    </source>
</evidence>
<reference evidence="2" key="1">
    <citation type="submission" date="2021-12" db="EMBL/GenBank/DDBJ databases">
        <title>Comparative genomics, transcriptomics and evolutionary studies reveal genomic signatures of adaptation to plant cell wall in hemibiotrophic fungi.</title>
        <authorList>
            <consortium name="DOE Joint Genome Institute"/>
            <person name="Baroncelli R."/>
            <person name="Diaz J.F."/>
            <person name="Benocci T."/>
            <person name="Peng M."/>
            <person name="Battaglia E."/>
            <person name="Haridas S."/>
            <person name="Andreopoulos W."/>
            <person name="Labutti K."/>
            <person name="Pangilinan J."/>
            <person name="Floch G.L."/>
            <person name="Makela M.R."/>
            <person name="Henrissat B."/>
            <person name="Grigoriev I.V."/>
            <person name="Crouch J.A."/>
            <person name="De Vries R.P."/>
            <person name="Sukno S.A."/>
            <person name="Thon M.R."/>
        </authorList>
    </citation>
    <scope>NUCLEOTIDE SEQUENCE</scope>
    <source>
        <strain evidence="2">CBS 112980</strain>
    </source>
</reference>
<evidence type="ECO:0008006" key="4">
    <source>
        <dbReference type="Google" id="ProtNLM"/>
    </source>
</evidence>
<dbReference type="RefSeq" id="XP_060366805.1">
    <property type="nucleotide sequence ID" value="XM_060504676.1"/>
</dbReference>
<feature type="compositionally biased region" description="Polar residues" evidence="1">
    <location>
        <begin position="2135"/>
        <end position="2150"/>
    </location>
</feature>
<feature type="compositionally biased region" description="Polar residues" evidence="1">
    <location>
        <begin position="2402"/>
        <end position="2416"/>
    </location>
</feature>
<protein>
    <recommendedName>
        <fullName evidence="4">Involucrin repeat protein</fullName>
    </recommendedName>
</protein>
<feature type="region of interest" description="Disordered" evidence="1">
    <location>
        <begin position="479"/>
        <end position="1055"/>
    </location>
</feature>
<dbReference type="EMBL" id="JAHMHS010000030">
    <property type="protein sequence ID" value="KAK1726750.1"/>
    <property type="molecule type" value="Genomic_DNA"/>
</dbReference>
<feature type="compositionally biased region" description="Basic residues" evidence="1">
    <location>
        <begin position="1548"/>
        <end position="1559"/>
    </location>
</feature>
<feature type="compositionally biased region" description="Low complexity" evidence="1">
    <location>
        <begin position="211"/>
        <end position="225"/>
    </location>
</feature>
<sequence>MSRKDSFELEKRLEQYQQGARDRSRTPEPRRRRDSLQEEQHAAKSIYDEAKHATVPIAAAAIASAIAVEEERSRKHRNDQVTEDGSRDRSRATKDAVQEEADRYYRETVIARKIAKDEIRSRSASPHDESVVGKWQDHDEGPDIVTIVTPPEMDHPHDKSPYDAPNADVRIDHVIIPDELARFRLPHRQLDPGAQPIFQSRDPSAERERPLLNLVLPTPVVTPRHTPAPEKQAEEQSSSRGQEPVQPRSVTSAEPPSSATAPATEIVFGPKGEVVERPTTPTAKSVTWGENETKSFQIESPEPPIKEPSSTSSKSKKKKKKLGKSSPWGIIAAGVAGGAAAAAVSEASEAPKMRDPFESKPEEDRERHSPPESPKSRSVEPISPIIEAAPSKLTTSFEDDADLPPAPGPKPSSPQTSRMPGAFADDLEFASVLAAGLQDTGFDPNIVIDNPTYMRRDSPPGQSEPAVYQQPFAETVTDLGIYGPDHTHDGPTAGDRGFVIGKVPETPVAEKEMHNGPATDSPREKERRDKGKAKEVPYIEQEPLVEEAEPSRKLSKKEKRKQKASKRQSLDNALPEETYDAPESRSQPEPAPSSAPAPVYERPHGYYDVPEATSRPEPNPFAPMDHAYARPHSYHDVAEAAPQPAPDPYSQAMPTYDRPHSYYGEPTTAYRDHPAPYAETGPSYERPHSYYDTPQSPETVVALGPKTRGFQDAPTWDLPTSSATTHPHDETPVSRAVESEAAPTDPEASTSTKTSKKDKRKKSRGSRSDIIVTYDDDEPETQEPSSYTDPSTSREKLPERDSYRSTDPQEAGDDAWDESAKKKKSKKSKQSSDEWTDVEKQSDYTATPTVERSSTRDDLEEWDDLPAKSQRDRSKFEERDVSSVVSDPSSRRDKRDKSDRRSRSSRYEDADTSSVVSDPSSRREKSDRRSRSSRFDDRDASSVVSDPATRSEKSERRSKSRREDDRDAASVISDRSSRREKSDRPSNGTRYDDDAKSVVSESSERKRRSRDDKKSPREDEKRSSGFFNNLFGNRSSKDVSSKDEKSSFLDNAGTLGAGAGLASAVAALGSMMSRSNATEPQLEESSDVLRDRERSASPPRDLDIVDPEIVPRTIRPAIDPQYGDFLPLPPSPMPPSTPGSPTQTDLDELPALPDSRPETPPEERRRQHETKTPKTHARKRSNMETPTRSPSQTAVPFKLRLGQRSAPSSPGTFGVSPVTSPAVPTFPENTHITPPHPASLSRRPSRPISWENSREIKPLYLLEQARQESAAQSMEPPIDFPELPPSEPSSRESPAPEFTLRDEDVNYFHQLQASPFEPDLRLDTDMSRYPEHTMRRFSSQETTPKAEHAIQHTGAMFDAASPGLSASADTARGLDLSEHELEKLPALPASPMRSPATAIASPTHRSNIPEFKLEQLPALPDSPVTHATEMAEPEQVETTSKERSSYLLHMTPPSIIKNLMDRDTPDTPSSPTLNRSRDIAANLTEIDHDGHSRDDAIGALLGGAAAGLGAAYLADRLKSHDKSAEIGRDAKTLDAPEPVELSMVEGKKSKKDKKKKKKGKDASVDGFTLPSDEPTSPALTPDADEVLVSAEPLAIDSIDKGFLPSIDQARTVPIEEPVHASNNNTVDVAPVNRSVEPSAAIPSAAVSSNDQTTLDVLPPLPDASTDEHALLSTDFGSSIHRADDPLLSTQDTRSIEPTVQAPHAVEELPAVLDGSDHTGKSVAEEDVPVNRSALAEDIAPETITPELLLQDDTPEKKLSKKERKKQFKIKKAWEQAQAEMQELERSAESTEQNSKAASADTTPLPALAPVFEQTAETTEAERAAGFPLPEVSDEVFEAPLESLADVQPTPKPEIAIETKAPSAFLPTKLAEMAAAAEAAAQASAAQASKSPEPSEVLPEPFLAPPVDVQEARDTDEAEKLPALPVTEEPVPAPVLDAAQEPLPEVKNSKEGVETELPASPPAPEASITDTKKGKKKKKGKKSLDATNEHLLSTSAPEPSAFSSQQGTPTLDIEARSLGPADDIASVQQESISEAPETKCAEIPQSLPDQRLDIRGPHEKLDTPSESLPHLSESNDKSVDPSDSLAEQQIATVDQDVKPGDTDVAAIDKTQPVPLAPEESQVTLEDDPWQLDEDPWQQQLPVSGQEDISASKSDEVSQPPAADQIIDDTRIESREAEVLVEAESTPLSKKQKKKLKKSKKEQIAEALNEPEAKPSSTETAASTQPSAAEVDLVPTDNDTSLAVLAEPAADNAPVERPIAKVSEETSVLPDTEPDATTIPLPEDDADFVEQTHREIIAEADAAGVPPLEDAAEKPEVSEPAPAEKDAAAVPLAEDVTERASITAPETPDNVPAVVDNAMANSEPSLMEPPPAEPIQPEVSGKKKKKKKKGKGASLSQLDDVMSSEPTPLQSTGIQTPTAEAPINKAPYFANAPATEAPYVETPSVKTPSVETPSVETPAVETPIETPAAETPVAETPVAETPVAETPVVETPKVET</sequence>
<feature type="compositionally biased region" description="Polar residues" evidence="1">
    <location>
        <begin position="279"/>
        <end position="298"/>
    </location>
</feature>
<feature type="region of interest" description="Disordered" evidence="1">
    <location>
        <begin position="2298"/>
        <end position="2494"/>
    </location>
</feature>
<accession>A0AAD8XJJ9</accession>
<feature type="region of interest" description="Disordered" evidence="1">
    <location>
        <begin position="1525"/>
        <end position="1584"/>
    </location>
</feature>
<feature type="compositionally biased region" description="Basic and acidic residues" evidence="1">
    <location>
        <begin position="975"/>
        <end position="996"/>
    </location>
</feature>
<feature type="region of interest" description="Disordered" evidence="1">
    <location>
        <begin position="2253"/>
        <end position="2281"/>
    </location>
</feature>
<feature type="region of interest" description="Disordered" evidence="1">
    <location>
        <begin position="1360"/>
        <end position="1477"/>
    </location>
</feature>
<feature type="region of interest" description="Disordered" evidence="1">
    <location>
        <begin position="1072"/>
        <end position="1249"/>
    </location>
</feature>
<feature type="region of interest" description="Disordered" evidence="1">
    <location>
        <begin position="187"/>
        <end position="423"/>
    </location>
</feature>
<feature type="compositionally biased region" description="Basic and acidic residues" evidence="1">
    <location>
        <begin position="120"/>
        <end position="141"/>
    </location>
</feature>
<feature type="region of interest" description="Disordered" evidence="1">
    <location>
        <begin position="1712"/>
        <end position="1805"/>
    </location>
</feature>
<dbReference type="GeneID" id="85388575"/>
<feature type="compositionally biased region" description="Basic and acidic residues" evidence="1">
    <location>
        <begin position="1009"/>
        <end position="1023"/>
    </location>
</feature>
<evidence type="ECO:0000313" key="3">
    <source>
        <dbReference type="Proteomes" id="UP001244207"/>
    </source>
</evidence>
<gene>
    <name evidence="2" type="ORF">BDZ83DRAFT_574033</name>
</gene>
<evidence type="ECO:0000313" key="2">
    <source>
        <dbReference type="EMBL" id="KAK1726750.1"/>
    </source>
</evidence>
<organism evidence="2 3">
    <name type="scientific">Glomerella acutata</name>
    <name type="common">Colletotrichum acutatum</name>
    <dbReference type="NCBI Taxonomy" id="27357"/>
    <lineage>
        <taxon>Eukaryota</taxon>
        <taxon>Fungi</taxon>
        <taxon>Dikarya</taxon>
        <taxon>Ascomycota</taxon>
        <taxon>Pezizomycotina</taxon>
        <taxon>Sordariomycetes</taxon>
        <taxon>Hypocreomycetidae</taxon>
        <taxon>Glomerellales</taxon>
        <taxon>Glomerellaceae</taxon>
        <taxon>Colletotrichum</taxon>
        <taxon>Colletotrichum acutatum species complex</taxon>
    </lineage>
</organism>
<name>A0AAD8XJJ9_GLOAC</name>
<feature type="compositionally biased region" description="Basic residues" evidence="1">
    <location>
        <begin position="314"/>
        <end position="323"/>
    </location>
</feature>
<feature type="region of interest" description="Disordered" evidence="1">
    <location>
        <begin position="1"/>
        <end position="52"/>
    </location>
</feature>
<feature type="region of interest" description="Disordered" evidence="1">
    <location>
        <begin position="1874"/>
        <end position="2234"/>
    </location>
</feature>
<feature type="compositionally biased region" description="Basic and acidic residues" evidence="1">
    <location>
        <begin position="69"/>
        <end position="103"/>
    </location>
</feature>
<feature type="compositionally biased region" description="Basic residues" evidence="1">
    <location>
        <begin position="754"/>
        <end position="765"/>
    </location>
</feature>
<feature type="compositionally biased region" description="Basic and acidic residues" evidence="1">
    <location>
        <begin position="349"/>
        <end position="378"/>
    </location>
</feature>
<feature type="compositionally biased region" description="Polar residues" evidence="1">
    <location>
        <begin position="1025"/>
        <end position="1034"/>
    </location>
</feature>
<feature type="region of interest" description="Disordered" evidence="1">
    <location>
        <begin position="120"/>
        <end position="166"/>
    </location>
</feature>
<feature type="compositionally biased region" description="Polar residues" evidence="1">
    <location>
        <begin position="2442"/>
        <end position="2453"/>
    </location>
</feature>
<feature type="region of interest" description="Disordered" evidence="1">
    <location>
        <begin position="1642"/>
        <end position="1667"/>
    </location>
</feature>
<feature type="compositionally biased region" description="Basic and acidic residues" evidence="1">
    <location>
        <begin position="152"/>
        <end position="161"/>
    </location>
</feature>
<feature type="compositionally biased region" description="Basic residues" evidence="1">
    <location>
        <begin position="2380"/>
        <end position="2389"/>
    </location>
</feature>
<feature type="compositionally biased region" description="Basic and acidic residues" evidence="1">
    <location>
        <begin position="920"/>
        <end position="940"/>
    </location>
</feature>
<feature type="compositionally biased region" description="Basic and acidic residues" evidence="1">
    <location>
        <begin position="1909"/>
        <end position="1919"/>
    </location>
</feature>
<comment type="caution">
    <text evidence="2">The sequence shown here is derived from an EMBL/GenBank/DDBJ whole genome shotgun (WGS) entry which is preliminary data.</text>
</comment>
<feature type="compositionally biased region" description="Low complexity" evidence="1">
    <location>
        <begin position="251"/>
        <end position="265"/>
    </location>
</feature>
<feature type="compositionally biased region" description="Basic and acidic residues" evidence="1">
    <location>
        <begin position="2049"/>
        <end position="2062"/>
    </location>
</feature>
<feature type="region of interest" description="Disordered" evidence="1">
    <location>
        <begin position="436"/>
        <end position="466"/>
    </location>
</feature>
<feature type="compositionally biased region" description="Basic and acidic residues" evidence="1">
    <location>
        <begin position="865"/>
        <end position="881"/>
    </location>
</feature>
<feature type="compositionally biased region" description="Basic residues" evidence="1">
    <location>
        <begin position="2188"/>
        <end position="2198"/>
    </location>
</feature>
<feature type="compositionally biased region" description="Basic and acidic residues" evidence="1">
    <location>
        <begin position="521"/>
        <end position="537"/>
    </location>
</feature>
<dbReference type="Proteomes" id="UP001244207">
    <property type="component" value="Unassembled WGS sequence"/>
</dbReference>
<feature type="compositionally biased region" description="Polar residues" evidence="1">
    <location>
        <begin position="1183"/>
        <end position="1194"/>
    </location>
</feature>
<feature type="compositionally biased region" description="Polar residues" evidence="1">
    <location>
        <begin position="2213"/>
        <end position="2225"/>
    </location>
</feature>
<feature type="compositionally biased region" description="Basic and acidic residues" evidence="1">
    <location>
        <begin position="1714"/>
        <end position="1723"/>
    </location>
</feature>
<feature type="compositionally biased region" description="Polar residues" evidence="1">
    <location>
        <begin position="1989"/>
        <end position="2008"/>
    </location>
</feature>
<feature type="compositionally biased region" description="Basic residues" evidence="1">
    <location>
        <begin position="1758"/>
        <end position="1770"/>
    </location>
</feature>
<feature type="compositionally biased region" description="Basic and acidic residues" evidence="1">
    <location>
        <begin position="1087"/>
        <end position="1103"/>
    </location>
</feature>
<feature type="compositionally biased region" description="Basic and acidic residues" evidence="1">
    <location>
        <begin position="1035"/>
        <end position="1047"/>
    </location>
</feature>
<feature type="compositionally biased region" description="Basic and acidic residues" evidence="1">
    <location>
        <begin position="1525"/>
        <end position="1534"/>
    </location>
</feature>
<keyword evidence="3" id="KW-1185">Reference proteome</keyword>
<feature type="compositionally biased region" description="Basic and acidic residues" evidence="1">
    <location>
        <begin position="889"/>
        <end position="909"/>
    </location>
</feature>
<feature type="compositionally biased region" description="Basic and acidic residues" evidence="1">
    <location>
        <begin position="2166"/>
        <end position="2176"/>
    </location>
</feature>